<name>A0ABV6AKV0_9HYPH</name>
<dbReference type="Proteomes" id="UP001589692">
    <property type="component" value="Unassembled WGS sequence"/>
</dbReference>
<dbReference type="Pfam" id="PF00903">
    <property type="entry name" value="Glyoxalase"/>
    <property type="match status" value="1"/>
</dbReference>
<feature type="domain" description="VOC" evidence="2">
    <location>
        <begin position="7"/>
        <end position="122"/>
    </location>
</feature>
<reference evidence="3 4" key="1">
    <citation type="submission" date="2024-09" db="EMBL/GenBank/DDBJ databases">
        <authorList>
            <person name="Sun Q."/>
            <person name="Mori K."/>
        </authorList>
    </citation>
    <scope>NUCLEOTIDE SEQUENCE [LARGE SCALE GENOMIC DNA]</scope>
    <source>
        <strain evidence="3 4">TBRC 4938</strain>
    </source>
</reference>
<dbReference type="InterPro" id="IPR037523">
    <property type="entry name" value="VOC_core"/>
</dbReference>
<keyword evidence="1" id="KW-0479">Metal-binding</keyword>
<dbReference type="EMBL" id="JBHMAA010000018">
    <property type="protein sequence ID" value="MFB9950497.1"/>
    <property type="molecule type" value="Genomic_DNA"/>
</dbReference>
<protein>
    <submittedName>
        <fullName evidence="3">VOC family protein</fullName>
    </submittedName>
</protein>
<gene>
    <name evidence="3" type="ORF">ACFFP0_16705</name>
</gene>
<dbReference type="InterPro" id="IPR004360">
    <property type="entry name" value="Glyas_Fos-R_dOase_dom"/>
</dbReference>
<dbReference type="PANTHER" id="PTHR43048">
    <property type="entry name" value="METHYLMALONYL-COA EPIMERASE"/>
    <property type="match status" value="1"/>
</dbReference>
<keyword evidence="4" id="KW-1185">Reference proteome</keyword>
<evidence type="ECO:0000313" key="4">
    <source>
        <dbReference type="Proteomes" id="UP001589692"/>
    </source>
</evidence>
<dbReference type="PROSITE" id="PS51819">
    <property type="entry name" value="VOC"/>
    <property type="match status" value="1"/>
</dbReference>
<accession>A0ABV6AKV0</accession>
<dbReference type="InterPro" id="IPR029068">
    <property type="entry name" value="Glyas_Bleomycin-R_OHBP_Dase"/>
</dbReference>
<dbReference type="PANTHER" id="PTHR43048:SF3">
    <property type="entry name" value="METHYLMALONYL-COA EPIMERASE, MITOCHONDRIAL"/>
    <property type="match status" value="1"/>
</dbReference>
<proteinExistence type="predicted"/>
<dbReference type="SUPFAM" id="SSF54593">
    <property type="entry name" value="Glyoxalase/Bleomycin resistance protein/Dihydroxybiphenyl dioxygenase"/>
    <property type="match status" value="1"/>
</dbReference>
<sequence length="130" mass="14417">MSAYLNGIDHIEINVDDLEEMVAFLKRVGFVETRRTAHTGGSVELRFPGGLDAPILELNESADEPKGFQHIAIRTTDIDACYQEFVDKGFEFQRPLLPAASSGRRVFNLKDPEGKKLQIATPIDLEQAAS</sequence>
<organism evidence="3 4">
    <name type="scientific">Rhizobium puerariae</name>
    <dbReference type="NCBI Taxonomy" id="1585791"/>
    <lineage>
        <taxon>Bacteria</taxon>
        <taxon>Pseudomonadati</taxon>
        <taxon>Pseudomonadota</taxon>
        <taxon>Alphaproteobacteria</taxon>
        <taxon>Hyphomicrobiales</taxon>
        <taxon>Rhizobiaceae</taxon>
        <taxon>Rhizobium/Agrobacterium group</taxon>
        <taxon>Rhizobium</taxon>
    </lineage>
</organism>
<dbReference type="Gene3D" id="3.10.180.10">
    <property type="entry name" value="2,3-Dihydroxybiphenyl 1,2-Dioxygenase, domain 1"/>
    <property type="match status" value="1"/>
</dbReference>
<evidence type="ECO:0000259" key="2">
    <source>
        <dbReference type="PROSITE" id="PS51819"/>
    </source>
</evidence>
<dbReference type="RefSeq" id="WP_377262977.1">
    <property type="nucleotide sequence ID" value="NZ_JBHMAA010000018.1"/>
</dbReference>
<evidence type="ECO:0000313" key="3">
    <source>
        <dbReference type="EMBL" id="MFB9950497.1"/>
    </source>
</evidence>
<dbReference type="InterPro" id="IPR051785">
    <property type="entry name" value="MMCE/EMCE_epimerase"/>
</dbReference>
<comment type="caution">
    <text evidence="3">The sequence shown here is derived from an EMBL/GenBank/DDBJ whole genome shotgun (WGS) entry which is preliminary data.</text>
</comment>
<evidence type="ECO:0000256" key="1">
    <source>
        <dbReference type="ARBA" id="ARBA00022723"/>
    </source>
</evidence>